<dbReference type="Proteomes" id="UP000356253">
    <property type="component" value="Unassembled WGS sequence"/>
</dbReference>
<accession>A0AC61Y5C4</accession>
<evidence type="ECO:0000313" key="2">
    <source>
        <dbReference type="Proteomes" id="UP000356253"/>
    </source>
</evidence>
<keyword evidence="2" id="KW-1185">Reference proteome</keyword>
<evidence type="ECO:0000313" key="1">
    <source>
        <dbReference type="EMBL" id="VVU99686.1"/>
    </source>
</evidence>
<organism evidence="1 2">
    <name type="scientific">Mesonia oceanica</name>
    <dbReference type="NCBI Taxonomy" id="2687242"/>
    <lineage>
        <taxon>Bacteria</taxon>
        <taxon>Pseudomonadati</taxon>
        <taxon>Bacteroidota</taxon>
        <taxon>Flavobacteriia</taxon>
        <taxon>Flavobacteriales</taxon>
        <taxon>Flavobacteriaceae</taxon>
        <taxon>Mesonia</taxon>
    </lineage>
</organism>
<proteinExistence type="predicted"/>
<sequence>MQDFKIILIESVEEDKAEFSALAKKNNWECEVFSNCFEAFQFLKDNAESYCLIFVSVPTFPLDTVKIQDYLHQLGGLRFTYVVNYSETIHKEEYLASTKFIKKPFLQAKDDIKQLVQEIEQLKNNESTAAPTVNPVYDLDYLNDISDGDQVFVEQSLISFRDFVGKRIQDLLTWRENLNEEHINKIKETAHQLKPSFQMLNNETGSTLANELCYEVSAENKEEISAYVMKLKVQYDLIMEQIKKNHPKL</sequence>
<reference evidence="1" key="1">
    <citation type="submission" date="2019-09" db="EMBL/GenBank/DDBJ databases">
        <authorList>
            <person name="Rodrigo-Torres L."/>
            <person name="Arahal R. D."/>
            <person name="Lucena T."/>
        </authorList>
    </citation>
    <scope>NUCLEOTIDE SEQUENCE</scope>
    <source>
        <strain evidence="1">ISS653</strain>
    </source>
</reference>
<protein>
    <submittedName>
        <fullName evidence="1">Uncharacterized protein</fullName>
    </submittedName>
</protein>
<dbReference type="EMBL" id="CABVMM010000003">
    <property type="protein sequence ID" value="VVU99686.1"/>
    <property type="molecule type" value="Genomic_DNA"/>
</dbReference>
<gene>
    <name evidence="1" type="ORF">FVB9532_00942</name>
</gene>
<name>A0AC61Y5C4_9FLAO</name>
<comment type="caution">
    <text evidence="1">The sequence shown here is derived from an EMBL/GenBank/DDBJ whole genome shotgun (WGS) entry which is preliminary data.</text>
</comment>